<name>A0A1G2LSI1_9BACT</name>
<proteinExistence type="predicted"/>
<reference evidence="1 2" key="1">
    <citation type="journal article" date="2016" name="Nat. Commun.">
        <title>Thousands of microbial genomes shed light on interconnected biogeochemical processes in an aquifer system.</title>
        <authorList>
            <person name="Anantharaman K."/>
            <person name="Brown C.T."/>
            <person name="Hug L.A."/>
            <person name="Sharon I."/>
            <person name="Castelle C.J."/>
            <person name="Probst A.J."/>
            <person name="Thomas B.C."/>
            <person name="Singh A."/>
            <person name="Wilkins M.J."/>
            <person name="Karaoz U."/>
            <person name="Brodie E.L."/>
            <person name="Williams K.H."/>
            <person name="Hubbard S.S."/>
            <person name="Banfield J.F."/>
        </authorList>
    </citation>
    <scope>NUCLEOTIDE SEQUENCE [LARGE SCALE GENOMIC DNA]</scope>
</reference>
<evidence type="ECO:0000313" key="2">
    <source>
        <dbReference type="Proteomes" id="UP000177171"/>
    </source>
</evidence>
<evidence type="ECO:0000313" key="1">
    <source>
        <dbReference type="EMBL" id="OHA14464.1"/>
    </source>
</evidence>
<organism evidence="1 2">
    <name type="scientific">Candidatus Sungbacteria bacterium RIFCSPLOWO2_12_FULL_41_11</name>
    <dbReference type="NCBI Taxonomy" id="1802286"/>
    <lineage>
        <taxon>Bacteria</taxon>
        <taxon>Candidatus Sungiibacteriota</taxon>
    </lineage>
</organism>
<accession>A0A1G2LSI1</accession>
<comment type="caution">
    <text evidence="1">The sequence shown here is derived from an EMBL/GenBank/DDBJ whole genome shotgun (WGS) entry which is preliminary data.</text>
</comment>
<sequence>MVRFKFNPEKGGVEKIIDPDEKKLERMREEVLLLESEKKKRILSPEEETRLWNFKKRIGVIDIPDSEIHTGQYL</sequence>
<gene>
    <name evidence="1" type="ORF">A3G49_06470</name>
</gene>
<dbReference type="Proteomes" id="UP000177171">
    <property type="component" value="Unassembled WGS sequence"/>
</dbReference>
<dbReference type="EMBL" id="MHQY01000007">
    <property type="protein sequence ID" value="OHA14464.1"/>
    <property type="molecule type" value="Genomic_DNA"/>
</dbReference>
<protein>
    <submittedName>
        <fullName evidence="1">Uncharacterized protein</fullName>
    </submittedName>
</protein>
<dbReference type="AlphaFoldDB" id="A0A1G2LSI1"/>